<evidence type="ECO:0000259" key="4">
    <source>
        <dbReference type="PROSITE" id="PS51387"/>
    </source>
</evidence>
<dbReference type="GO" id="GO:0071949">
    <property type="term" value="F:FAD binding"/>
    <property type="evidence" value="ECO:0007669"/>
    <property type="project" value="InterPro"/>
</dbReference>
<evidence type="ECO:0000256" key="2">
    <source>
        <dbReference type="ARBA" id="ARBA00022827"/>
    </source>
</evidence>
<dbReference type="Proteomes" id="UP000199093">
    <property type="component" value="Unassembled WGS sequence"/>
</dbReference>
<dbReference type="InterPro" id="IPR036683">
    <property type="entry name" value="CO_DH_flav_C_dom_sf"/>
</dbReference>
<proteinExistence type="predicted"/>
<evidence type="ECO:0000256" key="1">
    <source>
        <dbReference type="ARBA" id="ARBA00022630"/>
    </source>
</evidence>
<accession>A0A1G8M4X4</accession>
<dbReference type="InterPro" id="IPR016166">
    <property type="entry name" value="FAD-bd_PCMH"/>
</dbReference>
<dbReference type="STRING" id="555512.SAMN04487993_1007175"/>
<gene>
    <name evidence="5" type="ORF">SAMN04487993_1007175</name>
</gene>
<keyword evidence="2" id="KW-0274">FAD</keyword>
<reference evidence="6" key="1">
    <citation type="submission" date="2016-10" db="EMBL/GenBank/DDBJ databases">
        <authorList>
            <person name="Varghese N."/>
            <person name="Submissions S."/>
        </authorList>
    </citation>
    <scope>NUCLEOTIDE SEQUENCE [LARGE SCALE GENOMIC DNA]</scope>
    <source>
        <strain evidence="6">DSM 26424</strain>
    </source>
</reference>
<keyword evidence="3" id="KW-0560">Oxidoreductase</keyword>
<dbReference type="SUPFAM" id="SSF55447">
    <property type="entry name" value="CO dehydrogenase flavoprotein C-terminal domain-like"/>
    <property type="match status" value="1"/>
</dbReference>
<dbReference type="SMART" id="SM01092">
    <property type="entry name" value="CO_deh_flav_C"/>
    <property type="match status" value="1"/>
</dbReference>
<sequence>MKPAPFTYYRPTSLEDAAQRLRDGADDGALILAGGQSLVPMMALRVAYATELIDLNALDGLDRPRVEGDSLVIPTLTRHATFHDARAAPAPLGDLLACVAAHIAHYPIRQRGTFGGSLSHADPSSEWCLVTATLDGTVCLLSADGPREVAARDWSDGPMSTTRDPDEILTEVRLPLPEASASWGFYEFNRRAGDFALGMALCVIDLQDDRITAARIGIGGIEDHPRRLPEAEAALIGRAFDAAAMAAAAEAAMRAVDPMEDATTSAEYRRDLTGTVITRALEAARLRTLALADPA</sequence>
<dbReference type="PANTHER" id="PTHR42659">
    <property type="entry name" value="XANTHINE DEHYDROGENASE SUBUNIT C-RELATED"/>
    <property type="match status" value="1"/>
</dbReference>
<organism evidence="5 6">
    <name type="scientific">Salipiger marinus</name>
    <dbReference type="NCBI Taxonomy" id="555512"/>
    <lineage>
        <taxon>Bacteria</taxon>
        <taxon>Pseudomonadati</taxon>
        <taxon>Pseudomonadota</taxon>
        <taxon>Alphaproteobacteria</taxon>
        <taxon>Rhodobacterales</taxon>
        <taxon>Roseobacteraceae</taxon>
        <taxon>Salipiger</taxon>
    </lineage>
</organism>
<evidence type="ECO:0000256" key="3">
    <source>
        <dbReference type="ARBA" id="ARBA00023002"/>
    </source>
</evidence>
<evidence type="ECO:0000313" key="5">
    <source>
        <dbReference type="EMBL" id="SDI62961.1"/>
    </source>
</evidence>
<dbReference type="RefSeq" id="WP_089846453.1">
    <property type="nucleotide sequence ID" value="NZ_FNEJ01000007.1"/>
</dbReference>
<dbReference type="InterPro" id="IPR051312">
    <property type="entry name" value="Diverse_Substr_Oxidored"/>
</dbReference>
<dbReference type="Gene3D" id="3.30.390.50">
    <property type="entry name" value="CO dehydrogenase flavoprotein, C-terminal domain"/>
    <property type="match status" value="1"/>
</dbReference>
<protein>
    <submittedName>
        <fullName evidence="5">Carbon-monoxide dehydrogenase medium subunit</fullName>
    </submittedName>
</protein>
<dbReference type="PROSITE" id="PS51387">
    <property type="entry name" value="FAD_PCMH"/>
    <property type="match status" value="1"/>
</dbReference>
<dbReference type="AlphaFoldDB" id="A0A1G8M4X4"/>
<dbReference type="Pfam" id="PF03450">
    <property type="entry name" value="CO_deh_flav_C"/>
    <property type="match status" value="1"/>
</dbReference>
<dbReference type="InterPro" id="IPR036318">
    <property type="entry name" value="FAD-bd_PCMH-like_sf"/>
</dbReference>
<dbReference type="InterPro" id="IPR016169">
    <property type="entry name" value="FAD-bd_PCMH_sub2"/>
</dbReference>
<dbReference type="InterPro" id="IPR016167">
    <property type="entry name" value="FAD-bd_PCMH_sub1"/>
</dbReference>
<dbReference type="Pfam" id="PF00941">
    <property type="entry name" value="FAD_binding_5"/>
    <property type="match status" value="1"/>
</dbReference>
<name>A0A1G8M4X4_9RHOB</name>
<dbReference type="OrthoDB" id="9793944at2"/>
<dbReference type="Gene3D" id="3.30.43.10">
    <property type="entry name" value="Uridine Diphospho-n-acetylenolpyruvylglucosamine Reductase, domain 2"/>
    <property type="match status" value="1"/>
</dbReference>
<dbReference type="GO" id="GO:0016491">
    <property type="term" value="F:oxidoreductase activity"/>
    <property type="evidence" value="ECO:0007669"/>
    <property type="project" value="UniProtKB-KW"/>
</dbReference>
<evidence type="ECO:0000313" key="6">
    <source>
        <dbReference type="Proteomes" id="UP000199093"/>
    </source>
</evidence>
<dbReference type="Gene3D" id="3.30.465.10">
    <property type="match status" value="1"/>
</dbReference>
<keyword evidence="6" id="KW-1185">Reference proteome</keyword>
<dbReference type="InterPro" id="IPR002346">
    <property type="entry name" value="Mopterin_DH_FAD-bd"/>
</dbReference>
<dbReference type="InterPro" id="IPR005107">
    <property type="entry name" value="CO_DH_flav_C"/>
</dbReference>
<dbReference type="SUPFAM" id="SSF56176">
    <property type="entry name" value="FAD-binding/transporter-associated domain-like"/>
    <property type="match status" value="1"/>
</dbReference>
<keyword evidence="1" id="KW-0285">Flavoprotein</keyword>
<feature type="domain" description="FAD-binding PCMH-type" evidence="4">
    <location>
        <begin position="1"/>
        <end position="179"/>
    </location>
</feature>
<dbReference type="PANTHER" id="PTHR42659:SF2">
    <property type="entry name" value="XANTHINE DEHYDROGENASE SUBUNIT C-RELATED"/>
    <property type="match status" value="1"/>
</dbReference>
<dbReference type="EMBL" id="FNEJ01000007">
    <property type="protein sequence ID" value="SDI62961.1"/>
    <property type="molecule type" value="Genomic_DNA"/>
</dbReference>